<dbReference type="EMBL" id="QYZD01000012">
    <property type="protein sequence ID" value="RJG23053.1"/>
    <property type="molecule type" value="Genomic_DNA"/>
</dbReference>
<evidence type="ECO:0000313" key="1">
    <source>
        <dbReference type="EMBL" id="RJG23053.1"/>
    </source>
</evidence>
<organism evidence="1 2">
    <name type="scientific">Paenibacillus thiaminolyticus</name>
    <name type="common">Bacillus thiaminolyticus</name>
    <dbReference type="NCBI Taxonomy" id="49283"/>
    <lineage>
        <taxon>Bacteria</taxon>
        <taxon>Bacillati</taxon>
        <taxon>Bacillota</taxon>
        <taxon>Bacilli</taxon>
        <taxon>Bacillales</taxon>
        <taxon>Paenibacillaceae</taxon>
        <taxon>Paenibacillus</taxon>
    </lineage>
</organism>
<name>A0A3A3GGI4_PANTH</name>
<proteinExistence type="predicted"/>
<dbReference type="Proteomes" id="UP000266177">
    <property type="component" value="Unassembled WGS sequence"/>
</dbReference>
<dbReference type="AlphaFoldDB" id="A0A3A3GGI4"/>
<protein>
    <submittedName>
        <fullName evidence="1">Uncharacterized protein</fullName>
    </submittedName>
</protein>
<accession>A0A3A3GGI4</accession>
<sequence>MLSRIIEKDIDILDYDTLLSICPDLKEVNLSVFKLICFGYIEWCVLIDKQHPIALKYPDIYEPFIKLFERGGGRISIHHHELVGGFGAFPRTIAADRGDMKEFDISDNALDQEVIKLNLNFESP</sequence>
<gene>
    <name evidence="1" type="ORF">DQX05_14310</name>
</gene>
<dbReference type="RefSeq" id="WP_119794263.1">
    <property type="nucleotide sequence ID" value="NZ_QYZD01000012.1"/>
</dbReference>
<reference evidence="1 2" key="1">
    <citation type="submission" date="2018-09" db="EMBL/GenBank/DDBJ databases">
        <title>Paenibacillus SK2017-BO5.</title>
        <authorList>
            <person name="Piskunova J.V."/>
            <person name="Dubiley S.A."/>
            <person name="Severinov K.V."/>
        </authorList>
    </citation>
    <scope>NUCLEOTIDE SEQUENCE [LARGE SCALE GENOMIC DNA]</scope>
    <source>
        <strain evidence="1 2">BO5</strain>
    </source>
</reference>
<evidence type="ECO:0000313" key="2">
    <source>
        <dbReference type="Proteomes" id="UP000266177"/>
    </source>
</evidence>
<comment type="caution">
    <text evidence="1">The sequence shown here is derived from an EMBL/GenBank/DDBJ whole genome shotgun (WGS) entry which is preliminary data.</text>
</comment>
<dbReference type="OrthoDB" id="2085833at2"/>